<feature type="domain" description="C2H2-type" evidence="3">
    <location>
        <begin position="176"/>
        <end position="204"/>
    </location>
</feature>
<feature type="region of interest" description="Disordered" evidence="2">
    <location>
        <begin position="1"/>
        <end position="39"/>
    </location>
</feature>
<feature type="compositionally biased region" description="Low complexity" evidence="2">
    <location>
        <begin position="129"/>
        <end position="141"/>
    </location>
</feature>
<dbReference type="EMBL" id="OZ021737">
    <property type="protein sequence ID" value="CAK9317311.1"/>
    <property type="molecule type" value="Genomic_DNA"/>
</dbReference>
<dbReference type="SUPFAM" id="SSF56399">
    <property type="entry name" value="ADP-ribosylation"/>
    <property type="match status" value="1"/>
</dbReference>
<dbReference type="PANTHER" id="PTHR31681">
    <property type="entry name" value="C2H2-LIKE ZINC FINGER PROTEIN"/>
    <property type="match status" value="1"/>
</dbReference>
<dbReference type="Proteomes" id="UP001642487">
    <property type="component" value="Chromosome 3"/>
</dbReference>
<dbReference type="Gene3D" id="3.90.228.10">
    <property type="match status" value="1"/>
</dbReference>
<dbReference type="PROSITE" id="PS50157">
    <property type="entry name" value="ZINC_FINGER_C2H2_2"/>
    <property type="match status" value="1"/>
</dbReference>
<accession>A0ABP0YA84</accession>
<sequence length="418" mass="45563">MALLTNSSTDHKKPLRNKRRKKHPTPTPPPSSAQSSWDHFKNLITCKQVEVSRSVQEPTKRSPAYSKLGSSCSSICSFRDVVHGNAKVVHRADNSPESSSVGQETRLLTRKSANGSSSRSLTAPPPPSRTKTAASASASYNSSSSRGLQLRKLSGCYECHTIVDPSRYPIPRSSLCPCPQCGEVFPKAESLELHQLVRHAVSELGPDDSGRNIVEIIFKSSWLKKDRPICKIERILKVHNTQRTIQRFEDCRDAVKTRALGSTRKNPRCAADGNELLRFHCSALWCDLGSRGSTGLCGSIPGCGVCSVIRHGFQCKPGGPPGVRTTASSGRAHDSFECGDGRRRAMLVCRVIAGRVKRISEEAATATATEEENLSTAAASYDSVSRHAGMYSNLEELIIFNPKAILPCFVVIYEALQT</sequence>
<gene>
    <name evidence="4" type="ORF">CITCOLO1_LOCUS9214</name>
</gene>
<name>A0ABP0YA84_9ROSI</name>
<evidence type="ECO:0000256" key="1">
    <source>
        <dbReference type="PROSITE-ProRule" id="PRU00042"/>
    </source>
</evidence>
<dbReference type="InterPro" id="IPR013087">
    <property type="entry name" value="Znf_C2H2_type"/>
</dbReference>
<dbReference type="PROSITE" id="PS00028">
    <property type="entry name" value="ZINC_FINGER_C2H2_1"/>
    <property type="match status" value="1"/>
</dbReference>
<proteinExistence type="predicted"/>
<feature type="region of interest" description="Disordered" evidence="2">
    <location>
        <begin position="89"/>
        <end position="141"/>
    </location>
</feature>
<organism evidence="4 5">
    <name type="scientific">Citrullus colocynthis</name>
    <name type="common">colocynth</name>
    <dbReference type="NCBI Taxonomy" id="252529"/>
    <lineage>
        <taxon>Eukaryota</taxon>
        <taxon>Viridiplantae</taxon>
        <taxon>Streptophyta</taxon>
        <taxon>Embryophyta</taxon>
        <taxon>Tracheophyta</taxon>
        <taxon>Spermatophyta</taxon>
        <taxon>Magnoliopsida</taxon>
        <taxon>eudicotyledons</taxon>
        <taxon>Gunneridae</taxon>
        <taxon>Pentapetalae</taxon>
        <taxon>rosids</taxon>
        <taxon>fabids</taxon>
        <taxon>Cucurbitales</taxon>
        <taxon>Cucurbitaceae</taxon>
        <taxon>Benincaseae</taxon>
        <taxon>Citrullus</taxon>
    </lineage>
</organism>
<dbReference type="PANTHER" id="PTHR31681:SF12">
    <property type="entry name" value="C2H2-LIKE ZINC FINGER PROTEIN"/>
    <property type="match status" value="1"/>
</dbReference>
<evidence type="ECO:0000256" key="2">
    <source>
        <dbReference type="SAM" id="MobiDB-lite"/>
    </source>
</evidence>
<protein>
    <recommendedName>
        <fullName evidence="3">C2H2-type domain-containing protein</fullName>
    </recommendedName>
</protein>
<reference evidence="4 5" key="1">
    <citation type="submission" date="2024-03" db="EMBL/GenBank/DDBJ databases">
        <authorList>
            <person name="Gkanogiannis A."/>
            <person name="Becerra Lopez-Lavalle L."/>
        </authorList>
    </citation>
    <scope>NUCLEOTIDE SEQUENCE [LARGE SCALE GENOMIC DNA]</scope>
</reference>
<evidence type="ECO:0000313" key="4">
    <source>
        <dbReference type="EMBL" id="CAK9317311.1"/>
    </source>
</evidence>
<feature type="compositionally biased region" description="Polar residues" evidence="2">
    <location>
        <begin position="111"/>
        <end position="121"/>
    </location>
</feature>
<evidence type="ECO:0000259" key="3">
    <source>
        <dbReference type="PROSITE" id="PS50157"/>
    </source>
</evidence>
<keyword evidence="5" id="KW-1185">Reference proteome</keyword>
<keyword evidence="1" id="KW-0862">Zinc</keyword>
<feature type="compositionally biased region" description="Basic residues" evidence="2">
    <location>
        <begin position="13"/>
        <end position="24"/>
    </location>
</feature>
<keyword evidence="1" id="KW-0863">Zinc-finger</keyword>
<feature type="region of interest" description="Disordered" evidence="2">
    <location>
        <begin position="51"/>
        <end position="71"/>
    </location>
</feature>
<evidence type="ECO:0000313" key="5">
    <source>
        <dbReference type="Proteomes" id="UP001642487"/>
    </source>
</evidence>
<keyword evidence="1" id="KW-0479">Metal-binding</keyword>